<sequence>MRRVGEKFAIRSSLIVGIVGWRLVREIVKLKEWDEWRNVAWAGNGLLLLGWVIGYFLPDIDDLFYVYISDPGDKIGNQAKTLLAGGDVRRAWDLLVATRGERKNLPVHNILTGLAVAVAGVWVVSSSGSPLAMGAVLGVTTRMFIGAVIEKNYMRWYWIFAREFSRREHQVVMAVWGVLLGVQIIGLVR</sequence>
<dbReference type="AlphaFoldDB" id="A0A1F4YEQ0"/>
<protein>
    <submittedName>
        <fullName evidence="2">Uncharacterized protein</fullName>
    </submittedName>
</protein>
<proteinExistence type="predicted"/>
<dbReference type="Proteomes" id="UP000178176">
    <property type="component" value="Unassembled WGS sequence"/>
</dbReference>
<feature type="transmembrane region" description="Helical" evidence="1">
    <location>
        <begin position="39"/>
        <end position="57"/>
    </location>
</feature>
<evidence type="ECO:0000313" key="3">
    <source>
        <dbReference type="Proteomes" id="UP000178176"/>
    </source>
</evidence>
<keyword evidence="1" id="KW-0812">Transmembrane</keyword>
<accession>A0A1F4YEQ0</accession>
<feature type="transmembrane region" description="Helical" evidence="1">
    <location>
        <begin position="170"/>
        <end position="188"/>
    </location>
</feature>
<gene>
    <name evidence="2" type="ORF">A2876_04105</name>
</gene>
<dbReference type="EMBL" id="MEXH01000015">
    <property type="protein sequence ID" value="OGC92449.1"/>
    <property type="molecule type" value="Genomic_DNA"/>
</dbReference>
<evidence type="ECO:0000256" key="1">
    <source>
        <dbReference type="SAM" id="Phobius"/>
    </source>
</evidence>
<organism evidence="2 3">
    <name type="scientific">Candidatus Amesbacteria bacterium RIFCSPHIGHO2_01_FULL_48_32b</name>
    <dbReference type="NCBI Taxonomy" id="1797253"/>
    <lineage>
        <taxon>Bacteria</taxon>
        <taxon>Candidatus Amesiibacteriota</taxon>
    </lineage>
</organism>
<comment type="caution">
    <text evidence="2">The sequence shown here is derived from an EMBL/GenBank/DDBJ whole genome shotgun (WGS) entry which is preliminary data.</text>
</comment>
<feature type="transmembrane region" description="Helical" evidence="1">
    <location>
        <begin position="131"/>
        <end position="149"/>
    </location>
</feature>
<reference evidence="2 3" key="1">
    <citation type="journal article" date="2016" name="Nat. Commun.">
        <title>Thousands of microbial genomes shed light on interconnected biogeochemical processes in an aquifer system.</title>
        <authorList>
            <person name="Anantharaman K."/>
            <person name="Brown C.T."/>
            <person name="Hug L.A."/>
            <person name="Sharon I."/>
            <person name="Castelle C.J."/>
            <person name="Probst A.J."/>
            <person name="Thomas B.C."/>
            <person name="Singh A."/>
            <person name="Wilkins M.J."/>
            <person name="Karaoz U."/>
            <person name="Brodie E.L."/>
            <person name="Williams K.H."/>
            <person name="Hubbard S.S."/>
            <person name="Banfield J.F."/>
        </authorList>
    </citation>
    <scope>NUCLEOTIDE SEQUENCE [LARGE SCALE GENOMIC DNA]</scope>
</reference>
<name>A0A1F4YEQ0_9BACT</name>
<evidence type="ECO:0000313" key="2">
    <source>
        <dbReference type="EMBL" id="OGC92449.1"/>
    </source>
</evidence>
<keyword evidence="1" id="KW-1133">Transmembrane helix</keyword>
<keyword evidence="1" id="KW-0472">Membrane</keyword>
<feature type="transmembrane region" description="Helical" evidence="1">
    <location>
        <begin position="107"/>
        <end position="125"/>
    </location>
</feature>